<reference evidence="1 2" key="1">
    <citation type="journal article" date="2023" name="Sci. Data">
        <title>Genome assembly of the Korean intertidal mud-creeper Batillaria attramentaria.</title>
        <authorList>
            <person name="Patra A.K."/>
            <person name="Ho P.T."/>
            <person name="Jun S."/>
            <person name="Lee S.J."/>
            <person name="Kim Y."/>
            <person name="Won Y.J."/>
        </authorList>
    </citation>
    <scope>NUCLEOTIDE SEQUENCE [LARGE SCALE GENOMIC DNA]</scope>
    <source>
        <strain evidence="1">Wonlab-2016</strain>
    </source>
</reference>
<comment type="caution">
    <text evidence="1">The sequence shown here is derived from an EMBL/GenBank/DDBJ whole genome shotgun (WGS) entry which is preliminary data.</text>
</comment>
<proteinExistence type="predicted"/>
<accession>A0ABD0KJE8</accession>
<name>A0ABD0KJE8_9CAEN</name>
<dbReference type="AlphaFoldDB" id="A0ABD0KJE8"/>
<dbReference type="Proteomes" id="UP001519460">
    <property type="component" value="Unassembled WGS sequence"/>
</dbReference>
<dbReference type="EMBL" id="JACVVK020000169">
    <property type="protein sequence ID" value="KAK7487117.1"/>
    <property type="molecule type" value="Genomic_DNA"/>
</dbReference>
<protein>
    <submittedName>
        <fullName evidence="1">Uncharacterized protein</fullName>
    </submittedName>
</protein>
<evidence type="ECO:0000313" key="1">
    <source>
        <dbReference type="EMBL" id="KAK7487117.1"/>
    </source>
</evidence>
<evidence type="ECO:0000313" key="2">
    <source>
        <dbReference type="Proteomes" id="UP001519460"/>
    </source>
</evidence>
<organism evidence="1 2">
    <name type="scientific">Batillaria attramentaria</name>
    <dbReference type="NCBI Taxonomy" id="370345"/>
    <lineage>
        <taxon>Eukaryota</taxon>
        <taxon>Metazoa</taxon>
        <taxon>Spiralia</taxon>
        <taxon>Lophotrochozoa</taxon>
        <taxon>Mollusca</taxon>
        <taxon>Gastropoda</taxon>
        <taxon>Caenogastropoda</taxon>
        <taxon>Sorbeoconcha</taxon>
        <taxon>Cerithioidea</taxon>
        <taxon>Batillariidae</taxon>
        <taxon>Batillaria</taxon>
    </lineage>
</organism>
<sequence>MPSYTPQVHVWNVSGGTVGRPPACQHVTGFEFQHWARANTVSQGDGPTPGAVSPGRTPGWLWGGDGSDRLIGSFSGVAIKIDWRIN</sequence>
<keyword evidence="2" id="KW-1185">Reference proteome</keyword>
<gene>
    <name evidence="1" type="ORF">BaRGS_00021612</name>
</gene>